<evidence type="ECO:0000313" key="4">
    <source>
        <dbReference type="Proteomes" id="UP000818624"/>
    </source>
</evidence>
<dbReference type="InterPro" id="IPR051707">
    <property type="entry name" value="PI-Interact_SigTrans_Reg"/>
</dbReference>
<dbReference type="EMBL" id="CP046234">
    <property type="protein sequence ID" value="WFD45635.1"/>
    <property type="molecule type" value="Genomic_DNA"/>
</dbReference>
<keyword evidence="4" id="KW-1185">Reference proteome</keyword>
<feature type="region of interest" description="Disordered" evidence="1">
    <location>
        <begin position="304"/>
        <end position="330"/>
    </location>
</feature>
<evidence type="ECO:0000256" key="1">
    <source>
        <dbReference type="SAM" id="MobiDB-lite"/>
    </source>
</evidence>
<reference evidence="3 4" key="1">
    <citation type="journal article" date="2020" name="Elife">
        <title>Loss of centromere function drives karyotype evolution in closely related Malassezia species.</title>
        <authorList>
            <person name="Sankaranarayanan S.R."/>
            <person name="Ianiri G."/>
            <person name="Coelho M.A."/>
            <person name="Reza M.H."/>
            <person name="Thimmappa B.C."/>
            <person name="Ganguly P."/>
            <person name="Vadnala R.N."/>
            <person name="Sun S."/>
            <person name="Siddharthan R."/>
            <person name="Tellgren-Roth C."/>
            <person name="Dawson T.L."/>
            <person name="Heitman J."/>
            <person name="Sanyal K."/>
        </authorList>
    </citation>
    <scope>NUCLEOTIDE SEQUENCE [LARGE SCALE GENOMIC DNA]</scope>
    <source>
        <strain evidence="3">CBS14141</strain>
    </source>
</reference>
<dbReference type="InterPro" id="IPR011993">
    <property type="entry name" value="PH-like_dom_sf"/>
</dbReference>
<proteinExistence type="predicted"/>
<dbReference type="SMART" id="SM00233">
    <property type="entry name" value="PH"/>
    <property type="match status" value="2"/>
</dbReference>
<feature type="domain" description="PH" evidence="2">
    <location>
        <begin position="73"/>
        <end position="168"/>
    </location>
</feature>
<dbReference type="InterPro" id="IPR001849">
    <property type="entry name" value="PH_domain"/>
</dbReference>
<feature type="domain" description="PH" evidence="2">
    <location>
        <begin position="335"/>
        <end position="473"/>
    </location>
</feature>
<feature type="compositionally biased region" description="Polar residues" evidence="1">
    <location>
        <begin position="246"/>
        <end position="258"/>
    </location>
</feature>
<protein>
    <recommendedName>
        <fullName evidence="2">PH domain-containing protein</fullName>
    </recommendedName>
</protein>
<sequence length="490" mass="54589">MAILVEPVVGAALMHSHTPSHMGGAAYQAQPAGIDVAETAVHDTDGHDDAEVDEDDEDVGQPEPMAPELLSEAMVRSGFLLKRGDKRKAWKKRWVVLRASRLAFYKNQKEYRLMKVVNTHEIRAAVPVDFKRVGLTVGIVTPERTLYIRGATQEETYAWLHDINRIREQSRDSQPGHELAHQMHALHVRADGRPLSPRMNTGPTTLHRAEQSAGGAPMTIAPRSATAPTVSISQVCDDMRSEPMVLSTSPLSTTTMQRATGREEPHTGDVPSSRLRAAPPISEALEHDDAHDDARLMPPAMQPVLSSSEEEGEQDEARAEPVPLPLPSRDEDVDRIVAQGYLMKQSSRRKQWRKRWFVLTVNKMFYTGSHMETRAHRSIPTSMILDVMECEPPASANPPFSLRSLSSAALPTDGPHAKHAAHADSPIQSVFAPWKQRMEHCFKIVTPMRTYFLCAPTEEEEIKWLSALQTILNRQRSAPGSQQRTVMTPH</sequence>
<evidence type="ECO:0000259" key="2">
    <source>
        <dbReference type="PROSITE" id="PS50003"/>
    </source>
</evidence>
<accession>A0ABY8EME6</accession>
<gene>
    <name evidence="3" type="ORF">GLX27_000257</name>
</gene>
<dbReference type="PANTHER" id="PTHR14336">
    <property type="entry name" value="TANDEM PH DOMAIN CONTAINING PROTEIN"/>
    <property type="match status" value="1"/>
</dbReference>
<name>A0ABY8EME6_MALFU</name>
<dbReference type="Proteomes" id="UP000818624">
    <property type="component" value="Chromosome 1"/>
</dbReference>
<dbReference type="PROSITE" id="PS50003">
    <property type="entry name" value="PH_DOMAIN"/>
    <property type="match status" value="2"/>
</dbReference>
<evidence type="ECO:0000313" key="3">
    <source>
        <dbReference type="EMBL" id="WFD45635.1"/>
    </source>
</evidence>
<feature type="region of interest" description="Disordered" evidence="1">
    <location>
        <begin position="241"/>
        <end position="275"/>
    </location>
</feature>
<dbReference type="SUPFAM" id="SSF50729">
    <property type="entry name" value="PH domain-like"/>
    <property type="match status" value="2"/>
</dbReference>
<organism evidence="3 4">
    <name type="scientific">Malassezia furfur</name>
    <name type="common">Pityriasis versicolor infection agent</name>
    <name type="synonym">Pityrosporum furfur</name>
    <dbReference type="NCBI Taxonomy" id="55194"/>
    <lineage>
        <taxon>Eukaryota</taxon>
        <taxon>Fungi</taxon>
        <taxon>Dikarya</taxon>
        <taxon>Basidiomycota</taxon>
        <taxon>Ustilaginomycotina</taxon>
        <taxon>Malasseziomycetes</taxon>
        <taxon>Malasseziales</taxon>
        <taxon>Malasseziaceae</taxon>
        <taxon>Malassezia</taxon>
    </lineage>
</organism>
<dbReference type="Pfam" id="PF00169">
    <property type="entry name" value="PH"/>
    <property type="match status" value="2"/>
</dbReference>
<dbReference type="Gene3D" id="2.30.29.30">
    <property type="entry name" value="Pleckstrin-homology domain (PH domain)/Phosphotyrosine-binding domain (PTB)"/>
    <property type="match status" value="2"/>
</dbReference>
<dbReference type="PANTHER" id="PTHR14336:SF8">
    <property type="entry name" value="PROTEIN OPY1"/>
    <property type="match status" value="1"/>
</dbReference>